<protein>
    <recommendedName>
        <fullName evidence="1">PIN domain-containing protein</fullName>
    </recommendedName>
</protein>
<evidence type="ECO:0000259" key="1">
    <source>
        <dbReference type="Pfam" id="PF01850"/>
    </source>
</evidence>
<dbReference type="SUPFAM" id="SSF88723">
    <property type="entry name" value="PIN domain-like"/>
    <property type="match status" value="1"/>
</dbReference>
<dbReference type="PANTHER" id="PTHR39664">
    <property type="match status" value="1"/>
</dbReference>
<organism evidence="2 3">
    <name type="scientific">Candidatus Abawacabacteria bacterium RBG_16_42_10</name>
    <dbReference type="NCBI Taxonomy" id="1817814"/>
    <lineage>
        <taxon>Bacteria</taxon>
        <taxon>Candidatus Abawacaibacteriota</taxon>
    </lineage>
</organism>
<accession>A0A1F4XK19</accession>
<feature type="domain" description="PIN" evidence="1">
    <location>
        <begin position="2"/>
        <end position="120"/>
    </location>
</feature>
<evidence type="ECO:0000313" key="2">
    <source>
        <dbReference type="EMBL" id="OGC81968.1"/>
    </source>
</evidence>
<evidence type="ECO:0000313" key="3">
    <source>
        <dbReference type="Proteomes" id="UP000177614"/>
    </source>
</evidence>
<proteinExistence type="predicted"/>
<dbReference type="Gene3D" id="3.40.50.1010">
    <property type="entry name" value="5'-nuclease"/>
    <property type="match status" value="1"/>
</dbReference>
<sequence>MIIVDSNVWIADFFADDGLHENARRTLELLTEGILLPLCVLQEVVGFVQNRMGKREANKILHILTTSTHVEILIDDREEWQAIFCLYLSNHSNKLSFVDHYLLYASEKYPVVTFDKALAKRIKM</sequence>
<dbReference type="InterPro" id="IPR002716">
    <property type="entry name" value="PIN_dom"/>
</dbReference>
<name>A0A1F4XK19_9BACT</name>
<dbReference type="Proteomes" id="UP000177614">
    <property type="component" value="Unassembled WGS sequence"/>
</dbReference>
<dbReference type="STRING" id="1817814.A2V81_03795"/>
<dbReference type="InterPro" id="IPR029060">
    <property type="entry name" value="PIN-like_dom_sf"/>
</dbReference>
<dbReference type="EMBL" id="MEWR01000014">
    <property type="protein sequence ID" value="OGC81968.1"/>
    <property type="molecule type" value="Genomic_DNA"/>
</dbReference>
<reference evidence="2 3" key="1">
    <citation type="journal article" date="2016" name="Nat. Commun.">
        <title>Thousands of microbial genomes shed light on interconnected biogeochemical processes in an aquifer system.</title>
        <authorList>
            <person name="Anantharaman K."/>
            <person name="Brown C.T."/>
            <person name="Hug L.A."/>
            <person name="Sharon I."/>
            <person name="Castelle C.J."/>
            <person name="Probst A.J."/>
            <person name="Thomas B.C."/>
            <person name="Singh A."/>
            <person name="Wilkins M.J."/>
            <person name="Karaoz U."/>
            <person name="Brodie E.L."/>
            <person name="Williams K.H."/>
            <person name="Hubbard S.S."/>
            <person name="Banfield J.F."/>
        </authorList>
    </citation>
    <scope>NUCLEOTIDE SEQUENCE [LARGE SCALE GENOMIC DNA]</scope>
</reference>
<gene>
    <name evidence="2" type="ORF">A2V81_03795</name>
</gene>
<dbReference type="Pfam" id="PF01850">
    <property type="entry name" value="PIN"/>
    <property type="match status" value="1"/>
</dbReference>
<dbReference type="AlphaFoldDB" id="A0A1F4XK19"/>
<comment type="caution">
    <text evidence="2">The sequence shown here is derived from an EMBL/GenBank/DDBJ whole genome shotgun (WGS) entry which is preliminary data.</text>
</comment>
<dbReference type="PANTHER" id="PTHR39664:SF2">
    <property type="entry name" value="NUCLEIC ACID-BINDING PROTEIN, CONTAINING PIN DOMAIN-RELATED"/>
    <property type="match status" value="1"/>
</dbReference>